<gene>
    <name evidence="2" type="ORF">HB904_09380</name>
</gene>
<organism evidence="2 3">
    <name type="scientific">Listeria booriae</name>
    <dbReference type="NCBI Taxonomy" id="1552123"/>
    <lineage>
        <taxon>Bacteria</taxon>
        <taxon>Bacillati</taxon>
        <taxon>Bacillota</taxon>
        <taxon>Bacilli</taxon>
        <taxon>Bacillales</taxon>
        <taxon>Listeriaceae</taxon>
        <taxon>Listeria</taxon>
    </lineage>
</organism>
<name>A0A842AJ55_9LIST</name>
<dbReference type="InterPro" id="IPR022595">
    <property type="entry name" value="Enc34_ssDNA-bd"/>
</dbReference>
<feature type="region of interest" description="Disordered" evidence="1">
    <location>
        <begin position="193"/>
        <end position="225"/>
    </location>
</feature>
<evidence type="ECO:0000256" key="1">
    <source>
        <dbReference type="SAM" id="MobiDB-lite"/>
    </source>
</evidence>
<dbReference type="Gene3D" id="2.40.50.140">
    <property type="entry name" value="Nucleic acid-binding proteins"/>
    <property type="match status" value="1"/>
</dbReference>
<dbReference type="EMBL" id="JAARSH010000005">
    <property type="protein sequence ID" value="MBC1616400.1"/>
    <property type="molecule type" value="Genomic_DNA"/>
</dbReference>
<dbReference type="AlphaFoldDB" id="A0A842AJ55"/>
<dbReference type="Proteomes" id="UP000574104">
    <property type="component" value="Unassembled WGS sequence"/>
</dbReference>
<dbReference type="InterPro" id="IPR012340">
    <property type="entry name" value="NA-bd_OB-fold"/>
</dbReference>
<dbReference type="SUPFAM" id="SSF50249">
    <property type="entry name" value="Nucleic acid-binding proteins"/>
    <property type="match status" value="1"/>
</dbReference>
<sequence length="225" mass="25501">MGDIADWHVDQILNNGRPIYFNNRGVDRKMVKVKTGKVRFSYVHVFTPWAGDEGQEEKYSVCLIIDKSDKKTIKAIKNAINELKEDKAAINLWGGKNGKAPKNLKIPLRDGDEERDEMEEFEGKYFVNANSKRQPGVINTKRKELTSEEDFYSGCYGRASIDLFAYNSNGSKGIAVGLNNLLFLEDGEPLGFTVPSAEDDFDDDLDDYDDDFDDDEDDEDDDDDL</sequence>
<reference evidence="2 3" key="1">
    <citation type="submission" date="2020-03" db="EMBL/GenBank/DDBJ databases">
        <title>Soil Listeria distribution.</title>
        <authorList>
            <person name="Liao J."/>
            <person name="Wiedmann M."/>
        </authorList>
    </citation>
    <scope>NUCLEOTIDE SEQUENCE [LARGE SCALE GENOMIC DNA]</scope>
    <source>
        <strain evidence="2 3">FSL L7-1299</strain>
    </source>
</reference>
<accession>A0A842AJ55</accession>
<proteinExistence type="predicted"/>
<feature type="compositionally biased region" description="Acidic residues" evidence="1">
    <location>
        <begin position="197"/>
        <end position="225"/>
    </location>
</feature>
<dbReference type="Pfam" id="PF10991">
    <property type="entry name" value="Enc34_ssDNA-bd"/>
    <property type="match status" value="1"/>
</dbReference>
<evidence type="ECO:0000313" key="2">
    <source>
        <dbReference type="EMBL" id="MBC1616400.1"/>
    </source>
</evidence>
<comment type="caution">
    <text evidence="2">The sequence shown here is derived from an EMBL/GenBank/DDBJ whole genome shotgun (WGS) entry which is preliminary data.</text>
</comment>
<protein>
    <submittedName>
        <fullName evidence="2">DUF2815 family protein</fullName>
    </submittedName>
</protein>
<evidence type="ECO:0000313" key="3">
    <source>
        <dbReference type="Proteomes" id="UP000574104"/>
    </source>
</evidence>